<proteinExistence type="predicted"/>
<protein>
    <submittedName>
        <fullName evidence="1">Uncharacterized protein</fullName>
    </submittedName>
</protein>
<name>A0A699V3A3_TANCI</name>
<gene>
    <name evidence="1" type="ORF">Tci_900330</name>
</gene>
<feature type="non-terminal residue" evidence="1">
    <location>
        <position position="1"/>
    </location>
</feature>
<reference evidence="1" key="1">
    <citation type="journal article" date="2019" name="Sci. Rep.">
        <title>Draft genome of Tanacetum cinerariifolium, the natural source of mosquito coil.</title>
        <authorList>
            <person name="Yamashiro T."/>
            <person name="Shiraishi A."/>
            <person name="Satake H."/>
            <person name="Nakayama K."/>
        </authorList>
    </citation>
    <scope>NUCLEOTIDE SEQUENCE</scope>
</reference>
<dbReference type="AlphaFoldDB" id="A0A699V3A3"/>
<accession>A0A699V3A3</accession>
<sequence length="49" mass="5664">SSAGLQEKIAAYEGFVSQLEKFQDEKLEEVNEKFDKLCADFVEMTLYLE</sequence>
<evidence type="ECO:0000313" key="1">
    <source>
        <dbReference type="EMBL" id="GFD28361.1"/>
    </source>
</evidence>
<dbReference type="EMBL" id="BKCJ011384638">
    <property type="protein sequence ID" value="GFD28361.1"/>
    <property type="molecule type" value="Genomic_DNA"/>
</dbReference>
<organism evidence="1">
    <name type="scientific">Tanacetum cinerariifolium</name>
    <name type="common">Dalmatian daisy</name>
    <name type="synonym">Chrysanthemum cinerariifolium</name>
    <dbReference type="NCBI Taxonomy" id="118510"/>
    <lineage>
        <taxon>Eukaryota</taxon>
        <taxon>Viridiplantae</taxon>
        <taxon>Streptophyta</taxon>
        <taxon>Embryophyta</taxon>
        <taxon>Tracheophyta</taxon>
        <taxon>Spermatophyta</taxon>
        <taxon>Magnoliopsida</taxon>
        <taxon>eudicotyledons</taxon>
        <taxon>Gunneridae</taxon>
        <taxon>Pentapetalae</taxon>
        <taxon>asterids</taxon>
        <taxon>campanulids</taxon>
        <taxon>Asterales</taxon>
        <taxon>Asteraceae</taxon>
        <taxon>Asteroideae</taxon>
        <taxon>Anthemideae</taxon>
        <taxon>Anthemidinae</taxon>
        <taxon>Tanacetum</taxon>
    </lineage>
</organism>
<comment type="caution">
    <text evidence="1">The sequence shown here is derived from an EMBL/GenBank/DDBJ whole genome shotgun (WGS) entry which is preliminary data.</text>
</comment>